<dbReference type="SUPFAM" id="SSF103473">
    <property type="entry name" value="MFS general substrate transporter"/>
    <property type="match status" value="1"/>
</dbReference>
<evidence type="ECO:0000259" key="7">
    <source>
        <dbReference type="PROSITE" id="PS50850"/>
    </source>
</evidence>
<evidence type="ECO:0000313" key="8">
    <source>
        <dbReference type="EMBL" id="WXA99272.1"/>
    </source>
</evidence>
<sequence>MARPWRTVALLATLNVVCFVDRQVIFVLFEPLKRDLGLNDASLGLLGGLGFSLVFAVAALPLGRLADVWNRKLLITLGLVAWSGMTAVSGLAQSFRQLFVMRMGVGIGEASLGPAALSIISDLFPPNRRGMAQSIFAAGMPIGAGLGLFIGAFVAARFGWRAALVTLGVLGLVLALLVLRLREPPKAADAALPTVAASGSGAALRRVFGIRPLRYLVLGMAFHALGSSGFAAWFPSLLLRYYGLNLRMAGLLTGITFATAGLIGAPLGGYLSDRLASKRADGRMLLLTLALLLCAPLALSTIFLPSTALTMACYWILVLISAMSYGPATTAVHDCVPPNDRGTAMAIHMAWLNVFGYALGPLAIGILSDRLHGLRGAMCLSPAAVLVGAALLHLGSRSIVPAGVSAAQSPTY</sequence>
<feature type="transmembrane region" description="Helical" evidence="6">
    <location>
        <begin position="99"/>
        <end position="123"/>
    </location>
</feature>
<evidence type="ECO:0000256" key="6">
    <source>
        <dbReference type="SAM" id="Phobius"/>
    </source>
</evidence>
<dbReference type="InterPro" id="IPR011701">
    <property type="entry name" value="MFS"/>
</dbReference>
<name>A0ABZ2KKU2_9BACT</name>
<organism evidence="8 9">
    <name type="scientific">Pendulispora brunnea</name>
    <dbReference type="NCBI Taxonomy" id="2905690"/>
    <lineage>
        <taxon>Bacteria</taxon>
        <taxon>Pseudomonadati</taxon>
        <taxon>Myxococcota</taxon>
        <taxon>Myxococcia</taxon>
        <taxon>Myxococcales</taxon>
        <taxon>Sorangiineae</taxon>
        <taxon>Pendulisporaceae</taxon>
        <taxon>Pendulispora</taxon>
    </lineage>
</organism>
<dbReference type="InterPro" id="IPR044770">
    <property type="entry name" value="MFS_spinster-like"/>
</dbReference>
<dbReference type="Proteomes" id="UP001379533">
    <property type="component" value="Chromosome"/>
</dbReference>
<dbReference type="PANTHER" id="PTHR23505:SF79">
    <property type="entry name" value="PROTEIN SPINSTER"/>
    <property type="match status" value="1"/>
</dbReference>
<dbReference type="InterPro" id="IPR036259">
    <property type="entry name" value="MFS_trans_sf"/>
</dbReference>
<comment type="subcellular location">
    <subcellularLocation>
        <location evidence="1">Membrane</location>
        <topology evidence="1">Multi-pass membrane protein</topology>
    </subcellularLocation>
</comment>
<feature type="transmembrane region" description="Helical" evidence="6">
    <location>
        <begin position="74"/>
        <end position="93"/>
    </location>
</feature>
<reference evidence="8 9" key="1">
    <citation type="submission" date="2021-12" db="EMBL/GenBank/DDBJ databases">
        <title>Discovery of the Pendulisporaceae a myxobacterial family with distinct sporulation behavior and unique specialized metabolism.</title>
        <authorList>
            <person name="Garcia R."/>
            <person name="Popoff A."/>
            <person name="Bader C.D."/>
            <person name="Loehr J."/>
            <person name="Walesch S."/>
            <person name="Walt C."/>
            <person name="Boldt J."/>
            <person name="Bunk B."/>
            <person name="Haeckl F.J.F.P.J."/>
            <person name="Gunesch A.P."/>
            <person name="Birkelbach J."/>
            <person name="Nuebel U."/>
            <person name="Pietschmann T."/>
            <person name="Bach T."/>
            <person name="Mueller R."/>
        </authorList>
    </citation>
    <scope>NUCLEOTIDE SEQUENCE [LARGE SCALE GENOMIC DNA]</scope>
    <source>
        <strain evidence="8 9">MSr12523</strain>
    </source>
</reference>
<accession>A0ABZ2KKU2</accession>
<keyword evidence="5 6" id="KW-0472">Membrane</keyword>
<evidence type="ECO:0000313" key="9">
    <source>
        <dbReference type="Proteomes" id="UP001379533"/>
    </source>
</evidence>
<evidence type="ECO:0000256" key="2">
    <source>
        <dbReference type="ARBA" id="ARBA00022448"/>
    </source>
</evidence>
<feature type="transmembrane region" description="Helical" evidence="6">
    <location>
        <begin position="215"/>
        <end position="234"/>
    </location>
</feature>
<proteinExistence type="predicted"/>
<feature type="transmembrane region" description="Helical" evidence="6">
    <location>
        <begin position="374"/>
        <end position="394"/>
    </location>
</feature>
<feature type="transmembrane region" description="Helical" evidence="6">
    <location>
        <begin position="284"/>
        <end position="303"/>
    </location>
</feature>
<dbReference type="PANTHER" id="PTHR23505">
    <property type="entry name" value="SPINSTER"/>
    <property type="match status" value="1"/>
</dbReference>
<feature type="domain" description="Major facilitator superfamily (MFS) profile" evidence="7">
    <location>
        <begin position="7"/>
        <end position="412"/>
    </location>
</feature>
<dbReference type="PROSITE" id="PS50850">
    <property type="entry name" value="MFS"/>
    <property type="match status" value="1"/>
</dbReference>
<dbReference type="InterPro" id="IPR020846">
    <property type="entry name" value="MFS_dom"/>
</dbReference>
<evidence type="ECO:0000256" key="4">
    <source>
        <dbReference type="ARBA" id="ARBA00022989"/>
    </source>
</evidence>
<protein>
    <submittedName>
        <fullName evidence="8">MFS transporter</fullName>
    </submittedName>
</protein>
<evidence type="ECO:0000256" key="3">
    <source>
        <dbReference type="ARBA" id="ARBA00022692"/>
    </source>
</evidence>
<feature type="transmembrane region" description="Helical" evidence="6">
    <location>
        <begin position="42"/>
        <end position="62"/>
    </location>
</feature>
<gene>
    <name evidence="8" type="ORF">LZC95_20920</name>
</gene>
<dbReference type="RefSeq" id="WP_394849907.1">
    <property type="nucleotide sequence ID" value="NZ_CP089982.1"/>
</dbReference>
<keyword evidence="3 6" id="KW-0812">Transmembrane</keyword>
<dbReference type="Gene3D" id="1.20.1250.20">
    <property type="entry name" value="MFS general substrate transporter like domains"/>
    <property type="match status" value="2"/>
</dbReference>
<keyword evidence="2" id="KW-0813">Transport</keyword>
<keyword evidence="4 6" id="KW-1133">Transmembrane helix</keyword>
<keyword evidence="9" id="KW-1185">Reference proteome</keyword>
<dbReference type="CDD" id="cd17328">
    <property type="entry name" value="MFS_spinster_like"/>
    <property type="match status" value="1"/>
</dbReference>
<evidence type="ECO:0000256" key="1">
    <source>
        <dbReference type="ARBA" id="ARBA00004141"/>
    </source>
</evidence>
<feature type="transmembrane region" description="Helical" evidence="6">
    <location>
        <begin position="309"/>
        <end position="328"/>
    </location>
</feature>
<dbReference type="Pfam" id="PF07690">
    <property type="entry name" value="MFS_1"/>
    <property type="match status" value="1"/>
</dbReference>
<feature type="transmembrane region" description="Helical" evidence="6">
    <location>
        <begin position="349"/>
        <end position="368"/>
    </location>
</feature>
<feature type="transmembrane region" description="Helical" evidence="6">
    <location>
        <begin position="135"/>
        <end position="156"/>
    </location>
</feature>
<evidence type="ECO:0000256" key="5">
    <source>
        <dbReference type="ARBA" id="ARBA00023136"/>
    </source>
</evidence>
<feature type="transmembrane region" description="Helical" evidence="6">
    <location>
        <begin position="162"/>
        <end position="179"/>
    </location>
</feature>
<dbReference type="EMBL" id="CP089982">
    <property type="protein sequence ID" value="WXA99272.1"/>
    <property type="molecule type" value="Genomic_DNA"/>
</dbReference>
<feature type="transmembrane region" description="Helical" evidence="6">
    <location>
        <begin position="246"/>
        <end position="272"/>
    </location>
</feature>